<evidence type="ECO:0008006" key="4">
    <source>
        <dbReference type="Google" id="ProtNLM"/>
    </source>
</evidence>
<evidence type="ECO:0000256" key="1">
    <source>
        <dbReference type="SAM" id="MobiDB-lite"/>
    </source>
</evidence>
<keyword evidence="3" id="KW-1185">Reference proteome</keyword>
<gene>
    <name evidence="2" type="ORF">POL58_31900</name>
</gene>
<evidence type="ECO:0000313" key="3">
    <source>
        <dbReference type="Proteomes" id="UP001217838"/>
    </source>
</evidence>
<name>A0ABT5BHE7_9BACT</name>
<reference evidence="2 3" key="1">
    <citation type="submission" date="2022-11" db="EMBL/GenBank/DDBJ databases">
        <title>Minimal conservation of predation-associated metabolite biosynthetic gene clusters underscores biosynthetic potential of Myxococcota including descriptions for ten novel species: Archangium lansinium sp. nov., Myxococcus landrumus sp. nov., Nannocystis bai.</title>
        <authorList>
            <person name="Ahearne A."/>
            <person name="Stevens C."/>
            <person name="Dowd S."/>
        </authorList>
    </citation>
    <scope>NUCLEOTIDE SEQUENCE [LARGE SCALE GENOMIC DNA]</scope>
    <source>
        <strain evidence="2 3">NCELM</strain>
    </source>
</reference>
<proteinExistence type="predicted"/>
<feature type="region of interest" description="Disordered" evidence="1">
    <location>
        <begin position="1"/>
        <end position="25"/>
    </location>
</feature>
<dbReference type="EMBL" id="JAQNDN010000019">
    <property type="protein sequence ID" value="MDC0672396.1"/>
    <property type="molecule type" value="Genomic_DNA"/>
</dbReference>
<comment type="caution">
    <text evidence="2">The sequence shown here is derived from an EMBL/GenBank/DDBJ whole genome shotgun (WGS) entry which is preliminary data.</text>
</comment>
<organism evidence="2 3">
    <name type="scientific">Nannocystis radixulma</name>
    <dbReference type="NCBI Taxonomy" id="2995305"/>
    <lineage>
        <taxon>Bacteria</taxon>
        <taxon>Pseudomonadati</taxon>
        <taxon>Myxococcota</taxon>
        <taxon>Polyangia</taxon>
        <taxon>Nannocystales</taxon>
        <taxon>Nannocystaceae</taxon>
        <taxon>Nannocystis</taxon>
    </lineage>
</organism>
<accession>A0ABT5BHE7</accession>
<protein>
    <recommendedName>
        <fullName evidence="4">DUF4034 domain-containing protein</fullName>
    </recommendedName>
</protein>
<dbReference type="RefSeq" id="WP_272004052.1">
    <property type="nucleotide sequence ID" value="NZ_JAQNDN010000019.1"/>
</dbReference>
<evidence type="ECO:0000313" key="2">
    <source>
        <dbReference type="EMBL" id="MDC0672396.1"/>
    </source>
</evidence>
<sequence>MPVTKKRVAAESSDPTSSQQPPRTPLEAGLARALAAYARHMLAGERTVPNFAARLDGPHVLVDVHAPDCLQHLRRRASAYLGLCADIWGLSQPAAARAALPSLVATLSSHPHGGANEWHNFYELEADADWYEGLEAVAEALVRGAPDEAVLLLRRLYDVDGRFGPDRTLYSRNLRKRTAPAAIASAVTARSPVTPESDWARGGSPQSAIKRVVPFAASESATERLAVAARIADALPHLSLSNHLTFFAIVDKALPALLQDGDGAVHEVALAVAQNLGMKLLYRGAYPEAKRLLDLVIPHHVALPESLRARWECRLYLDACAGASDLDAAEEDWTRAAVLDAPTDPSMVGRCMFWAGDVTDRRGVALARVAEGLALRAEGGDPCEDRKPAKQAPTADERARLLARAGALSGAALQTASPRIEQDLEHARVAGEASGRGFQADEYAARAKVREASGDLAGALSDYAAARQLSIAAGLAWQIDHHGEPIRRLRARLGQAPQSGVPQSFDPPWLLDAKRTGEERERAAAAWFAQPWREFPATPQAAGARPFAYVLLRDVVAHSAALWKIAETDGLDLGDRLAFAARALVVLDRWCERRDASSLESVLDDSHEVAFFGKACAVDKKSANERESLLAWLKDLVLADPLDEAAVLRGLDSVRWTSLAAEFAAKVDHYDPLRDLFDAVRRAGFDGDALALVLRAYQDLLKNDWSDFGKPRGAAAKWESHGRALAQLDARKLAPALIAWTRAQQAIPGYYGLPRLACKWLWPLYHAWSEAHCPAFLAEVNKGRLDNGKALSKTQKAARRECLEWFAERT</sequence>
<dbReference type="Proteomes" id="UP001217838">
    <property type="component" value="Unassembled WGS sequence"/>
</dbReference>